<evidence type="ECO:0000256" key="1">
    <source>
        <dbReference type="ARBA" id="ARBA00010211"/>
    </source>
</evidence>
<dbReference type="Proteomes" id="UP000009168">
    <property type="component" value="Unassembled WGS sequence"/>
</dbReference>
<dbReference type="STRING" id="312017.I7LUD7"/>
<dbReference type="InterPro" id="IPR011234">
    <property type="entry name" value="Fumarylacetoacetase-like_C"/>
</dbReference>
<feature type="domain" description="Fumarylacetoacetase-like C-terminal" evidence="3">
    <location>
        <begin position="28"/>
        <end position="202"/>
    </location>
</feature>
<dbReference type="eggNOG" id="KOG1535">
    <property type="taxonomic scope" value="Eukaryota"/>
</dbReference>
<reference evidence="5" key="1">
    <citation type="journal article" date="2006" name="PLoS Biol.">
        <title>Macronuclear genome sequence of the ciliate Tetrahymena thermophila, a model eukaryote.</title>
        <authorList>
            <person name="Eisen J.A."/>
            <person name="Coyne R.S."/>
            <person name="Wu M."/>
            <person name="Wu D."/>
            <person name="Thiagarajan M."/>
            <person name="Wortman J.R."/>
            <person name="Badger J.H."/>
            <person name="Ren Q."/>
            <person name="Amedeo P."/>
            <person name="Jones K.M."/>
            <person name="Tallon L.J."/>
            <person name="Delcher A.L."/>
            <person name="Salzberg S.L."/>
            <person name="Silva J.C."/>
            <person name="Haas B.J."/>
            <person name="Majoros W.H."/>
            <person name="Farzad M."/>
            <person name="Carlton J.M."/>
            <person name="Smith R.K. Jr."/>
            <person name="Garg J."/>
            <person name="Pearlman R.E."/>
            <person name="Karrer K.M."/>
            <person name="Sun L."/>
            <person name="Manning G."/>
            <person name="Elde N.C."/>
            <person name="Turkewitz A.P."/>
            <person name="Asai D.J."/>
            <person name="Wilkes D.E."/>
            <person name="Wang Y."/>
            <person name="Cai H."/>
            <person name="Collins K."/>
            <person name="Stewart B.A."/>
            <person name="Lee S.R."/>
            <person name="Wilamowska K."/>
            <person name="Weinberg Z."/>
            <person name="Ruzzo W.L."/>
            <person name="Wloga D."/>
            <person name="Gaertig J."/>
            <person name="Frankel J."/>
            <person name="Tsao C.-C."/>
            <person name="Gorovsky M.A."/>
            <person name="Keeling P.J."/>
            <person name="Waller R.F."/>
            <person name="Patron N.J."/>
            <person name="Cherry J.M."/>
            <person name="Stover N.A."/>
            <person name="Krieger C.J."/>
            <person name="del Toro C."/>
            <person name="Ryder H.F."/>
            <person name="Williamson S.C."/>
            <person name="Barbeau R.A."/>
            <person name="Hamilton E.P."/>
            <person name="Orias E."/>
        </authorList>
    </citation>
    <scope>NUCLEOTIDE SEQUENCE [LARGE SCALE GENOMIC DNA]</scope>
    <source>
        <strain evidence="5">SB210</strain>
    </source>
</reference>
<organism evidence="4 5">
    <name type="scientific">Tetrahymena thermophila (strain SB210)</name>
    <dbReference type="NCBI Taxonomy" id="312017"/>
    <lineage>
        <taxon>Eukaryota</taxon>
        <taxon>Sar</taxon>
        <taxon>Alveolata</taxon>
        <taxon>Ciliophora</taxon>
        <taxon>Intramacronucleata</taxon>
        <taxon>Oligohymenophorea</taxon>
        <taxon>Hymenostomatida</taxon>
        <taxon>Tetrahymenina</taxon>
        <taxon>Tetrahymenidae</taxon>
        <taxon>Tetrahymena</taxon>
    </lineage>
</organism>
<dbReference type="InParanoid" id="I7LUD7"/>
<evidence type="ECO:0000313" key="4">
    <source>
        <dbReference type="EMBL" id="EAR92857.1"/>
    </source>
</evidence>
<dbReference type="Pfam" id="PF01557">
    <property type="entry name" value="FAA_hydrolase"/>
    <property type="match status" value="1"/>
</dbReference>
<keyword evidence="5" id="KW-1185">Reference proteome</keyword>
<comment type="similarity">
    <text evidence="1">Belongs to the FAH family.</text>
</comment>
<dbReference type="Gene3D" id="3.90.850.10">
    <property type="entry name" value="Fumarylacetoacetase-like, C-terminal domain"/>
    <property type="match status" value="1"/>
</dbReference>
<dbReference type="PANTHER" id="PTHR11820">
    <property type="entry name" value="ACYLPYRUVASE"/>
    <property type="match status" value="1"/>
</dbReference>
<protein>
    <submittedName>
        <fullName evidence="4">Fumarylacetoacetate hydrolase family protein</fullName>
    </submittedName>
</protein>
<dbReference type="SUPFAM" id="SSF56529">
    <property type="entry name" value="FAH"/>
    <property type="match status" value="1"/>
</dbReference>
<dbReference type="AlphaFoldDB" id="I7LUD7"/>
<accession>I7LUD7</accession>
<keyword evidence="2" id="KW-0479">Metal-binding</keyword>
<dbReference type="GeneID" id="7833304"/>
<dbReference type="GO" id="GO:0018773">
    <property type="term" value="F:acetylpyruvate hydrolase activity"/>
    <property type="evidence" value="ECO:0007669"/>
    <property type="project" value="TreeGrafter"/>
</dbReference>
<evidence type="ECO:0000256" key="2">
    <source>
        <dbReference type="ARBA" id="ARBA00022723"/>
    </source>
</evidence>
<dbReference type="RefSeq" id="XP_001013102.1">
    <property type="nucleotide sequence ID" value="XM_001013102.1"/>
</dbReference>
<dbReference type="OMA" id="RIMTLYP"/>
<dbReference type="KEGG" id="tet:TTHERM_00294700"/>
<evidence type="ECO:0000259" key="3">
    <source>
        <dbReference type="Pfam" id="PF01557"/>
    </source>
</evidence>
<dbReference type="PANTHER" id="PTHR11820:SF7">
    <property type="entry name" value="ACYLPYRUVASE FAHD1, MITOCHONDRIAL"/>
    <property type="match status" value="1"/>
</dbReference>
<proteinExistence type="inferred from homology"/>
<dbReference type="GO" id="GO:0005739">
    <property type="term" value="C:mitochondrion"/>
    <property type="evidence" value="ECO:0007669"/>
    <property type="project" value="TreeGrafter"/>
</dbReference>
<sequence length="218" mass="24794">MERIFTQATKRINPKILALAQNYIPPGQKDVPAQPLIFTKPHSSILYKGENLILNSKNQINYEIELGVMIGKSGKNIAKQQAFDYIGGYFLCLDMTDWDMQKANRKNGFPWDIGKGQDGFLPISDFIEKKDIKDPHNINLKLQINQKSEVDDNTKNMYFKIDDIIQYVSQYMTLNPGDLILTGTPKLAPVENGDKLFATLHQDGRQMAQINVDVFRNG</sequence>
<dbReference type="EMBL" id="GG662740">
    <property type="protein sequence ID" value="EAR92857.1"/>
    <property type="molecule type" value="Genomic_DNA"/>
</dbReference>
<name>I7LUD7_TETTS</name>
<keyword evidence="4" id="KW-0378">Hydrolase</keyword>
<dbReference type="GO" id="GO:0046872">
    <property type="term" value="F:metal ion binding"/>
    <property type="evidence" value="ECO:0007669"/>
    <property type="project" value="UniProtKB-KW"/>
</dbReference>
<dbReference type="HOGENOM" id="CLU_028458_5_0_1"/>
<gene>
    <name evidence="4" type="ORF">TTHERM_00294700</name>
</gene>
<dbReference type="InterPro" id="IPR036663">
    <property type="entry name" value="Fumarylacetoacetase_C_sf"/>
</dbReference>
<evidence type="ECO:0000313" key="5">
    <source>
        <dbReference type="Proteomes" id="UP000009168"/>
    </source>
</evidence>
<dbReference type="OrthoDB" id="430630at2759"/>